<comment type="similarity">
    <text evidence="1">Belongs to the AAA ATPase family.</text>
</comment>
<dbReference type="AlphaFoldDB" id="A0A317MZM9"/>
<dbReference type="Gene3D" id="3.40.50.300">
    <property type="entry name" value="P-loop containing nucleotide triphosphate hydrolases"/>
    <property type="match status" value="1"/>
</dbReference>
<evidence type="ECO:0000256" key="1">
    <source>
        <dbReference type="ARBA" id="ARBA00006914"/>
    </source>
</evidence>
<evidence type="ECO:0000256" key="3">
    <source>
        <dbReference type="ARBA" id="ARBA00022840"/>
    </source>
</evidence>
<dbReference type="SMART" id="SM00382">
    <property type="entry name" value="AAA"/>
    <property type="match status" value="1"/>
</dbReference>
<evidence type="ECO:0000313" key="5">
    <source>
        <dbReference type="EMBL" id="PWV61202.1"/>
    </source>
</evidence>
<protein>
    <submittedName>
        <fullName evidence="5">ATPase family protein associated with various cellular activities (AAA)</fullName>
    </submittedName>
</protein>
<feature type="domain" description="AAA+ ATPase" evidence="4">
    <location>
        <begin position="473"/>
        <end position="605"/>
    </location>
</feature>
<gene>
    <name evidence="5" type="ORF">C7443_106216</name>
</gene>
<dbReference type="CDD" id="cd19481">
    <property type="entry name" value="RecA-like_protease"/>
    <property type="match status" value="1"/>
</dbReference>
<keyword evidence="2" id="KW-0547">Nucleotide-binding</keyword>
<dbReference type="OrthoDB" id="9809379at2"/>
<proteinExistence type="inferred from homology"/>
<dbReference type="InterPro" id="IPR003959">
    <property type="entry name" value="ATPase_AAA_core"/>
</dbReference>
<comment type="caution">
    <text evidence="5">The sequence shown here is derived from an EMBL/GenBank/DDBJ whole genome shotgun (WGS) entry which is preliminary data.</text>
</comment>
<organism evidence="5 6">
    <name type="scientific">Plasticicumulans acidivorans</name>
    <dbReference type="NCBI Taxonomy" id="886464"/>
    <lineage>
        <taxon>Bacteria</taxon>
        <taxon>Pseudomonadati</taxon>
        <taxon>Pseudomonadota</taxon>
        <taxon>Gammaproteobacteria</taxon>
        <taxon>Candidatus Competibacteraceae</taxon>
        <taxon>Plasticicumulans</taxon>
    </lineage>
</organism>
<dbReference type="InterPro" id="IPR027417">
    <property type="entry name" value="P-loop_NTPase"/>
</dbReference>
<dbReference type="GO" id="GO:0016887">
    <property type="term" value="F:ATP hydrolysis activity"/>
    <property type="evidence" value="ECO:0007669"/>
    <property type="project" value="InterPro"/>
</dbReference>
<evidence type="ECO:0000259" key="4">
    <source>
        <dbReference type="SMART" id="SM00382"/>
    </source>
</evidence>
<dbReference type="Proteomes" id="UP000246569">
    <property type="component" value="Unassembled WGS sequence"/>
</dbReference>
<dbReference type="EMBL" id="QGTJ01000006">
    <property type="protein sequence ID" value="PWV61202.1"/>
    <property type="molecule type" value="Genomic_DNA"/>
</dbReference>
<accession>A0A317MZM9</accession>
<dbReference type="Pfam" id="PF00004">
    <property type="entry name" value="AAA"/>
    <property type="match status" value="1"/>
</dbReference>
<dbReference type="GO" id="GO:0005524">
    <property type="term" value="F:ATP binding"/>
    <property type="evidence" value="ECO:0007669"/>
    <property type="project" value="UniProtKB-KW"/>
</dbReference>
<sequence length="696" mass="75185">MLPPSFEPALRVDDVLAAHWLRQVTLRLRREVCWLWHEHGLLAGTEADTAAGGLLPPPGDALAAALDLTRWEAEKRRFHAGDATARYLSELIAVAAPDGHGAPPPPRGGFGWVVRELALTPFECFVLALALAPSVDAACGSVIAACLHQDGRALPTPALAQRLWESPEDALALLDAAQRLARYGLLAPPQDWDTPLRVPPLLARELLYPGGALPDALEAVTAVTEPLPDTATLALCAARLRSAGQQRRRLLPLCGASGAPLAGVAARIAAELGEGCVQPRAGAPENALAALMSLCWLRGLALVLPAPATDEHAEAAALPLPALPLTLFVLSADRRSAARLPQALPALELAPADWQARLAAWDAGLPLAGRDAELQAAMADCARRFRYERSHIDTLCATLRALGRPPRAADLYAACRADVDLGELARPVTPRFTLDELMLPPRQSAQISELVQAARALTRVHHDWGTARAWNECGLSALFAGPPGTGKTMAAEALARALAMPLYRIDLSQVVDKYIGETEKNLKRVFDAADAADVILFFDEADALFGKRTEVRDAHDRYANLEISYLLERMERFRGLAILASNRRKDLDEAFMRRLRFLIEFPQPGAEERLRIWRAVLPPAADASALDLEFLAQRFALAGGHIRSVVFQACLLSAGAGAPRRLEMPALVRALRRELDKLGRTVSLDQFGPYAAHLGD</sequence>
<dbReference type="InterPro" id="IPR003593">
    <property type="entry name" value="AAA+_ATPase"/>
</dbReference>
<evidence type="ECO:0000256" key="2">
    <source>
        <dbReference type="ARBA" id="ARBA00022741"/>
    </source>
</evidence>
<name>A0A317MZM9_9GAMM</name>
<dbReference type="SUPFAM" id="SSF52540">
    <property type="entry name" value="P-loop containing nucleoside triphosphate hydrolases"/>
    <property type="match status" value="1"/>
</dbReference>
<evidence type="ECO:0000313" key="6">
    <source>
        <dbReference type="Proteomes" id="UP000246569"/>
    </source>
</evidence>
<reference evidence="5 6" key="1">
    <citation type="submission" date="2018-05" db="EMBL/GenBank/DDBJ databases">
        <title>Genomic Encyclopedia of Type Strains, Phase IV (KMG-IV): sequencing the most valuable type-strain genomes for metagenomic binning, comparative biology and taxonomic classification.</title>
        <authorList>
            <person name="Goeker M."/>
        </authorList>
    </citation>
    <scope>NUCLEOTIDE SEQUENCE [LARGE SCALE GENOMIC DNA]</scope>
    <source>
        <strain evidence="5 6">DSM 23606</strain>
    </source>
</reference>
<dbReference type="PANTHER" id="PTHR23073">
    <property type="entry name" value="26S PROTEASOME REGULATORY SUBUNIT"/>
    <property type="match status" value="1"/>
</dbReference>
<dbReference type="InterPro" id="IPR050221">
    <property type="entry name" value="26S_Proteasome_ATPase"/>
</dbReference>
<keyword evidence="6" id="KW-1185">Reference proteome</keyword>
<keyword evidence="3" id="KW-0067">ATP-binding</keyword>